<proteinExistence type="predicted"/>
<protein>
    <recommendedName>
        <fullName evidence="3">Tail fiber protein</fullName>
    </recommendedName>
</protein>
<evidence type="ECO:0000313" key="1">
    <source>
        <dbReference type="EMBL" id="MCQ4630941.1"/>
    </source>
</evidence>
<organism evidence="1 2">
    <name type="scientific">Shinella lacus</name>
    <dbReference type="NCBI Taxonomy" id="2654216"/>
    <lineage>
        <taxon>Bacteria</taxon>
        <taxon>Pseudomonadati</taxon>
        <taxon>Pseudomonadota</taxon>
        <taxon>Alphaproteobacteria</taxon>
        <taxon>Hyphomicrobiales</taxon>
        <taxon>Rhizobiaceae</taxon>
        <taxon>Shinella</taxon>
    </lineage>
</organism>
<comment type="caution">
    <text evidence="1">The sequence shown here is derived from an EMBL/GenBank/DDBJ whole genome shotgun (WGS) entry which is preliminary data.</text>
</comment>
<gene>
    <name evidence="1" type="ORF">GB927_012885</name>
</gene>
<sequence>MYQRVTISQDEHFRQEDVDRLGTFPQAGDEMLTQDWLGTARYRGFSTVKDGQNAVVVATGAAYVNFRQYALEAPVTVSLVAEKPLIAGQKRVVVLAGQGIDDRPAPAVSRDKTVEVPDGAGGTTTQDIVTTVSPYVRNVVEIAKLASGLSTQELDPPIPANVVPFCRIVLDVNGIVGDPEMLDDHRIRSVNDLDAIISQQGAILDVVRGEVQALRNDLVGISGFLKSTVSYATLDQIIYDVATLKDVNDIGDTGAPYALDRLANDSEVNTAHPDFKGRVDEGLQAPYAAEDRVPLSLFNANDIRLMHQDKGVLFPAYDPEIGHIVHSTGQTAPLGGTVTQTMSLVRMHMTRVRIRYGGYYHYMNPLLWHPLRYQTDIVYRVWAQQAEAFAYPYGYYINRYPYWNRYWRYGVIVDRYVYSYDVWRKTNLTIQGVIKAQTWLQSQERYIPAIRLGLLNWENGAEITVALCKLRPDGSPDPEKTLQTVTLNSSSFVRYVRGKDATMTRFAFPVPAHVGREGVGYVTSVTGNVTVAMATGDQFLGGNYFESTDGNFFVGSITQDMAHAVEYCKFRATTLDVRLNNLSLSGGVQNVDINCPAVVPDNTGVAWQANSGGAWKTMANLPSDETAPDPDPTDVFGVGTTATYDFRAFLTGNEWVMPVLDLTGSERTVFRADDDVHYISKARTVPSGTTWVKLYVTATIPKYDAARHTLSAKIHHGTALTTVVNPVGAPVIKPIPENNAVEATWEFTVDPSNDVYQTHVLASTNNIAFPIAIAKVFSKVTQ</sequence>
<evidence type="ECO:0000313" key="2">
    <source>
        <dbReference type="Proteomes" id="UP000996601"/>
    </source>
</evidence>
<evidence type="ECO:0008006" key="3">
    <source>
        <dbReference type="Google" id="ProtNLM"/>
    </source>
</evidence>
<dbReference type="Proteomes" id="UP000996601">
    <property type="component" value="Unassembled WGS sequence"/>
</dbReference>
<dbReference type="RefSeq" id="WP_256117379.1">
    <property type="nucleotide sequence ID" value="NZ_WHSB02000004.1"/>
</dbReference>
<dbReference type="EMBL" id="WHSB02000004">
    <property type="protein sequence ID" value="MCQ4630941.1"/>
    <property type="molecule type" value="Genomic_DNA"/>
</dbReference>
<keyword evidence="2" id="KW-1185">Reference proteome</keyword>
<accession>A0ABT1R774</accession>
<name>A0ABT1R774_9HYPH</name>
<reference evidence="1" key="1">
    <citation type="submission" date="2021-07" db="EMBL/GenBank/DDBJ databases">
        <title>Shinella sp. nov., a novel member of the genus Shinella from water.</title>
        <authorList>
            <person name="Deng Y."/>
        </authorList>
    </citation>
    <scope>NUCLEOTIDE SEQUENCE</scope>
    <source>
        <strain evidence="1">CPCC 100929</strain>
    </source>
</reference>